<dbReference type="Pfam" id="PF01551">
    <property type="entry name" value="Peptidase_M23"/>
    <property type="match status" value="1"/>
</dbReference>
<dbReference type="InterPro" id="IPR011055">
    <property type="entry name" value="Dup_hybrid_motif"/>
</dbReference>
<dbReference type="GO" id="GO:0003677">
    <property type="term" value="F:DNA binding"/>
    <property type="evidence" value="ECO:0007669"/>
    <property type="project" value="InterPro"/>
</dbReference>
<dbReference type="InterPro" id="IPR050570">
    <property type="entry name" value="Cell_wall_metabolism_enzyme"/>
</dbReference>
<dbReference type="Proteomes" id="UP000078287">
    <property type="component" value="Unassembled WGS sequence"/>
</dbReference>
<dbReference type="InterPro" id="IPR001387">
    <property type="entry name" value="Cro/C1-type_HTH"/>
</dbReference>
<gene>
    <name evidence="2" type="ORF">A6A03_10040</name>
</gene>
<dbReference type="GO" id="GO:0004222">
    <property type="term" value="F:metalloendopeptidase activity"/>
    <property type="evidence" value="ECO:0007669"/>
    <property type="project" value="TreeGrafter"/>
</dbReference>
<dbReference type="InterPro" id="IPR016047">
    <property type="entry name" value="M23ase_b-sheet_dom"/>
</dbReference>
<dbReference type="InterPro" id="IPR010982">
    <property type="entry name" value="Lambda_DNA-bd_dom_sf"/>
</dbReference>
<protein>
    <submittedName>
        <fullName evidence="2">Peptidase M23</fullName>
    </submittedName>
</protein>
<feature type="domain" description="HTH cro/C1-type" evidence="1">
    <location>
        <begin position="4"/>
        <end position="58"/>
    </location>
</feature>
<dbReference type="STRING" id="1707952.A6A03_10040"/>
<dbReference type="Gene3D" id="2.70.70.10">
    <property type="entry name" value="Glucose Permease (Domain IIA)"/>
    <property type="match status" value="1"/>
</dbReference>
<dbReference type="PROSITE" id="PS50943">
    <property type="entry name" value="HTH_CROC1"/>
    <property type="match status" value="1"/>
</dbReference>
<accession>A0A178MFS4</accession>
<comment type="caution">
    <text evidence="2">The sequence shown here is derived from an EMBL/GenBank/DDBJ whole genome shotgun (WGS) entry which is preliminary data.</text>
</comment>
<sequence length="319" mass="32773">MQTLRQLRRTRDLTFVDLALLTGIPARAIAEAEYGMRRLSHGEAEAIALVLGLSPAALLPPPPRPSSQANVLPLALAAGLAATLAVTPLATGVAPTFQQQWQAALLNQAGAQLIAAIPTVALPAAAPAQPVVSAAPSVALATPTPDALAPLVAPAPPIPPAPTALPQFYLDEAGPHGCPVQPASGHVVITQGYGIGTHTPAHIWGAIDLAVDGDGDGLAEPGPSWYAPVVATHDGVVKVTMNSYPAGHHVWVVAPDGIWRTGYSHLAIVTVIDGQQVRAGEVIGLMGSTGFASGPHLDYQVWRGDVNVDPTSLVECGRK</sequence>
<dbReference type="AlphaFoldDB" id="A0A178MFS4"/>
<reference evidence="2 3" key="1">
    <citation type="submission" date="2016-04" db="EMBL/GenBank/DDBJ databases">
        <title>Chloroflexus islandicus sp. nov., a thermophilic filamentous anoxygenic phototrophic bacterium from geyser Strokkur (Iceland).</title>
        <authorList>
            <person name="Gaisin V.A."/>
            <person name="Kalashnikov A.M."/>
            <person name="Sukhacheva M.V."/>
            <person name="Grouzdev D.S."/>
            <person name="Ivanov T.M."/>
            <person name="Kuznetsov B."/>
            <person name="Gorlenko V.M."/>
        </authorList>
    </citation>
    <scope>NUCLEOTIDE SEQUENCE [LARGE SCALE GENOMIC DNA]</scope>
    <source>
        <strain evidence="3">isl-2</strain>
    </source>
</reference>
<evidence type="ECO:0000313" key="3">
    <source>
        <dbReference type="Proteomes" id="UP000078287"/>
    </source>
</evidence>
<dbReference type="SMART" id="SM00530">
    <property type="entry name" value="HTH_XRE"/>
    <property type="match status" value="1"/>
</dbReference>
<dbReference type="SUPFAM" id="SSF51261">
    <property type="entry name" value="Duplicated hybrid motif"/>
    <property type="match status" value="1"/>
</dbReference>
<dbReference type="CDD" id="cd12797">
    <property type="entry name" value="M23_peptidase"/>
    <property type="match status" value="1"/>
</dbReference>
<dbReference type="EMBL" id="LWQS01000036">
    <property type="protein sequence ID" value="OAN47582.1"/>
    <property type="molecule type" value="Genomic_DNA"/>
</dbReference>
<evidence type="ECO:0000259" key="1">
    <source>
        <dbReference type="PROSITE" id="PS50943"/>
    </source>
</evidence>
<dbReference type="CDD" id="cd00093">
    <property type="entry name" value="HTH_XRE"/>
    <property type="match status" value="1"/>
</dbReference>
<dbReference type="PANTHER" id="PTHR21666:SF286">
    <property type="entry name" value="LIPOPROTEIN NLPD"/>
    <property type="match status" value="1"/>
</dbReference>
<organism evidence="2 3">
    <name type="scientific">Chloroflexus islandicus</name>
    <dbReference type="NCBI Taxonomy" id="1707952"/>
    <lineage>
        <taxon>Bacteria</taxon>
        <taxon>Bacillati</taxon>
        <taxon>Chloroflexota</taxon>
        <taxon>Chloroflexia</taxon>
        <taxon>Chloroflexales</taxon>
        <taxon>Chloroflexineae</taxon>
        <taxon>Chloroflexaceae</taxon>
        <taxon>Chloroflexus</taxon>
    </lineage>
</organism>
<dbReference type="Gene3D" id="1.10.260.40">
    <property type="entry name" value="lambda repressor-like DNA-binding domains"/>
    <property type="match status" value="1"/>
</dbReference>
<proteinExistence type="predicted"/>
<name>A0A178MFS4_9CHLR</name>
<dbReference type="PANTHER" id="PTHR21666">
    <property type="entry name" value="PEPTIDASE-RELATED"/>
    <property type="match status" value="1"/>
</dbReference>
<dbReference type="RefSeq" id="WP_066783701.1">
    <property type="nucleotide sequence ID" value="NZ_LWQS01000036.1"/>
</dbReference>
<evidence type="ECO:0000313" key="2">
    <source>
        <dbReference type="EMBL" id="OAN47582.1"/>
    </source>
</evidence>
<dbReference type="SUPFAM" id="SSF47413">
    <property type="entry name" value="lambda repressor-like DNA-binding domains"/>
    <property type="match status" value="1"/>
</dbReference>
<dbReference type="OrthoDB" id="9805070at2"/>
<keyword evidence="3" id="KW-1185">Reference proteome</keyword>